<dbReference type="OrthoDB" id="9785923at2"/>
<dbReference type="Proteomes" id="UP000276603">
    <property type="component" value="Unassembled WGS sequence"/>
</dbReference>
<keyword evidence="3" id="KW-1185">Reference proteome</keyword>
<name>A0A3B0CF31_9FLAO</name>
<dbReference type="Pfam" id="PF06283">
    <property type="entry name" value="ThuA"/>
    <property type="match status" value="1"/>
</dbReference>
<evidence type="ECO:0000313" key="3">
    <source>
        <dbReference type="Proteomes" id="UP000276603"/>
    </source>
</evidence>
<organism evidence="2 3">
    <name type="scientific">Ulvibacterium marinum</name>
    <dbReference type="NCBI Taxonomy" id="2419782"/>
    <lineage>
        <taxon>Bacteria</taxon>
        <taxon>Pseudomonadati</taxon>
        <taxon>Bacteroidota</taxon>
        <taxon>Flavobacteriia</taxon>
        <taxon>Flavobacteriales</taxon>
        <taxon>Flavobacteriaceae</taxon>
        <taxon>Ulvibacterium</taxon>
    </lineage>
</organism>
<feature type="domain" description="ThuA-like" evidence="1">
    <location>
        <begin position="102"/>
        <end position="300"/>
    </location>
</feature>
<dbReference type="PANTHER" id="PTHR40469">
    <property type="entry name" value="SECRETED GLYCOSYL HYDROLASE"/>
    <property type="match status" value="1"/>
</dbReference>
<gene>
    <name evidence="2" type="ORF">D7Z94_02270</name>
</gene>
<reference evidence="2 3" key="1">
    <citation type="submission" date="2018-10" db="EMBL/GenBank/DDBJ databases">
        <title>Ulvibacterium marinum gen. nov., sp. nov., a novel marine bacterium of the family Flavobacteriaceae, isolated from a culture of the green alga Ulva prolifera.</title>
        <authorList>
            <person name="Zhang Z."/>
        </authorList>
    </citation>
    <scope>NUCLEOTIDE SEQUENCE [LARGE SCALE GENOMIC DNA]</scope>
    <source>
        <strain evidence="2 3">CCMM003</strain>
    </source>
</reference>
<dbReference type="PANTHER" id="PTHR40469:SF2">
    <property type="entry name" value="GALACTOSE-BINDING DOMAIN-LIKE SUPERFAMILY PROTEIN"/>
    <property type="match status" value="1"/>
</dbReference>
<dbReference type="EMBL" id="RBCJ01000001">
    <property type="protein sequence ID" value="RKN82689.1"/>
    <property type="molecule type" value="Genomic_DNA"/>
</dbReference>
<dbReference type="InterPro" id="IPR029062">
    <property type="entry name" value="Class_I_gatase-like"/>
</dbReference>
<proteinExistence type="predicted"/>
<dbReference type="AlphaFoldDB" id="A0A3B0CF31"/>
<sequence>MRFKSMVCAGLFIVLTGNLYSQPEESNKSKINVLIVDGQNNHNQWPKISFMLKHYLEDAGLFEVDVVRSANTWEGDDYLEDFHIDGIGKTVAMEKPKPDPNFSPNFSNYDVVISNFGWNAAPWPESTQKTFEKYMENGGGLVVFHAADNSFPKWEAYNKMIGLGGWGDRTEKDGPYVYFNDADELVRDTSAGKAGAHGPQHEYVIQVRNTEHPITKDMPTKWLHTKDELYERLRGPAEKIEILATAYASPEMKGSGRHEPALMVLDYGKGRIFHNIMGHADYSVECLGFITTIVRGTEWAATGKVTQEIPEGFPTENKSSSRVFKK</sequence>
<dbReference type="Gene3D" id="3.40.50.880">
    <property type="match status" value="1"/>
</dbReference>
<dbReference type="InterPro" id="IPR029010">
    <property type="entry name" value="ThuA-like"/>
</dbReference>
<evidence type="ECO:0000259" key="1">
    <source>
        <dbReference type="Pfam" id="PF06283"/>
    </source>
</evidence>
<evidence type="ECO:0000313" key="2">
    <source>
        <dbReference type="EMBL" id="RKN82689.1"/>
    </source>
</evidence>
<comment type="caution">
    <text evidence="2">The sequence shown here is derived from an EMBL/GenBank/DDBJ whole genome shotgun (WGS) entry which is preliminary data.</text>
</comment>
<accession>A0A3B0CF31</accession>
<dbReference type="SUPFAM" id="SSF52317">
    <property type="entry name" value="Class I glutamine amidotransferase-like"/>
    <property type="match status" value="1"/>
</dbReference>
<protein>
    <submittedName>
        <fullName evidence="2">ThuA domain-containing protein</fullName>
    </submittedName>
</protein>